<dbReference type="PANTHER" id="PTHR43326:SF1">
    <property type="entry name" value="METHIONINE--TRNA LIGASE, MITOCHONDRIAL"/>
    <property type="match status" value="1"/>
</dbReference>
<dbReference type="Gene3D" id="3.40.50.620">
    <property type="entry name" value="HUPs"/>
    <property type="match status" value="1"/>
</dbReference>
<dbReference type="RefSeq" id="WP_215818209.1">
    <property type="nucleotide sequence ID" value="NZ_JAGSOY010000004.1"/>
</dbReference>
<dbReference type="InterPro" id="IPR041872">
    <property type="entry name" value="Anticodon_Met"/>
</dbReference>
<reference evidence="13 14" key="1">
    <citation type="submission" date="2021-04" db="EMBL/GenBank/DDBJ databases">
        <authorList>
            <person name="Pira H."/>
            <person name="Risdian C."/>
            <person name="Wink J."/>
        </authorList>
    </citation>
    <scope>NUCLEOTIDE SEQUENCE [LARGE SCALE GENOMIC DNA]</scope>
    <source>
        <strain evidence="13 14">WH53</strain>
    </source>
</reference>
<dbReference type="Pfam" id="PF19303">
    <property type="entry name" value="Anticodon_3"/>
    <property type="match status" value="1"/>
</dbReference>
<keyword evidence="5 10" id="KW-0547">Nucleotide-binding</keyword>
<comment type="function">
    <text evidence="1">Is required not only for elongation of protein synthesis but also for the initiation of all mRNA translation through initiator tRNA(fMet) aminoacylation.</text>
</comment>
<dbReference type="InterPro" id="IPR014729">
    <property type="entry name" value="Rossmann-like_a/b/a_fold"/>
</dbReference>
<keyword evidence="7 10" id="KW-0648">Protein biosynthesis</keyword>
<evidence type="ECO:0000256" key="6">
    <source>
        <dbReference type="ARBA" id="ARBA00022840"/>
    </source>
</evidence>
<evidence type="ECO:0000259" key="11">
    <source>
        <dbReference type="Pfam" id="PF09334"/>
    </source>
</evidence>
<organism evidence="13 14">
    <name type="scientific">Zooshikella harenae</name>
    <dbReference type="NCBI Taxonomy" id="2827238"/>
    <lineage>
        <taxon>Bacteria</taxon>
        <taxon>Pseudomonadati</taxon>
        <taxon>Pseudomonadota</taxon>
        <taxon>Gammaproteobacteria</taxon>
        <taxon>Oceanospirillales</taxon>
        <taxon>Zooshikellaceae</taxon>
        <taxon>Zooshikella</taxon>
    </lineage>
</organism>
<evidence type="ECO:0000259" key="12">
    <source>
        <dbReference type="Pfam" id="PF19303"/>
    </source>
</evidence>
<dbReference type="SUPFAM" id="SSF52374">
    <property type="entry name" value="Nucleotidylyl transferase"/>
    <property type="match status" value="1"/>
</dbReference>
<dbReference type="NCBIfam" id="TIGR00398">
    <property type="entry name" value="metG"/>
    <property type="match status" value="1"/>
</dbReference>
<evidence type="ECO:0000313" key="13">
    <source>
        <dbReference type="EMBL" id="MBU2710047.1"/>
    </source>
</evidence>
<evidence type="ECO:0000256" key="9">
    <source>
        <dbReference type="ARBA" id="ARBA00030904"/>
    </source>
</evidence>
<accession>A0ABS5Z7M7</accession>
<evidence type="ECO:0000256" key="5">
    <source>
        <dbReference type="ARBA" id="ARBA00022741"/>
    </source>
</evidence>
<dbReference type="Gene3D" id="1.10.730.10">
    <property type="entry name" value="Isoleucyl-tRNA Synthetase, Domain 1"/>
    <property type="match status" value="1"/>
</dbReference>
<dbReference type="InterPro" id="IPR015413">
    <property type="entry name" value="Methionyl/Leucyl_tRNA_Synth"/>
</dbReference>
<protein>
    <recommendedName>
        <fullName evidence="3">Methionine--tRNA ligase</fullName>
        <ecNumber evidence="2">6.1.1.10</ecNumber>
    </recommendedName>
    <alternativeName>
        <fullName evidence="9">Methionyl-tRNA synthetase</fullName>
    </alternativeName>
</protein>
<dbReference type="InterPro" id="IPR023457">
    <property type="entry name" value="Met-tRNA_synth_2"/>
</dbReference>
<dbReference type="Gene3D" id="2.170.220.10">
    <property type="match status" value="1"/>
</dbReference>
<proteinExistence type="inferred from homology"/>
<feature type="domain" description="Methionyl/Leucyl tRNA synthetase" evidence="11">
    <location>
        <begin position="135"/>
        <end position="356"/>
    </location>
</feature>
<name>A0ABS5Z7M7_9GAMM</name>
<evidence type="ECO:0000256" key="2">
    <source>
        <dbReference type="ARBA" id="ARBA00012838"/>
    </source>
</evidence>
<keyword evidence="8 10" id="KW-0030">Aminoacyl-tRNA synthetase</keyword>
<dbReference type="Proteomes" id="UP000690515">
    <property type="component" value="Unassembled WGS sequence"/>
</dbReference>
<evidence type="ECO:0000256" key="7">
    <source>
        <dbReference type="ARBA" id="ARBA00022917"/>
    </source>
</evidence>
<comment type="similarity">
    <text evidence="10">Belongs to the class-I aminoacyl-tRNA synthetase family.</text>
</comment>
<dbReference type="PRINTS" id="PR01041">
    <property type="entry name" value="TRNASYNTHMET"/>
</dbReference>
<evidence type="ECO:0000256" key="10">
    <source>
        <dbReference type="RuleBase" id="RU363039"/>
    </source>
</evidence>
<dbReference type="Pfam" id="PF09334">
    <property type="entry name" value="tRNA-synt_1g"/>
    <property type="match status" value="1"/>
</dbReference>
<evidence type="ECO:0000256" key="3">
    <source>
        <dbReference type="ARBA" id="ARBA00018753"/>
    </source>
</evidence>
<keyword evidence="4 10" id="KW-0436">Ligase</keyword>
<dbReference type="InterPro" id="IPR033911">
    <property type="entry name" value="MetRS_core"/>
</dbReference>
<evidence type="ECO:0000256" key="1">
    <source>
        <dbReference type="ARBA" id="ARBA00003314"/>
    </source>
</evidence>
<evidence type="ECO:0000313" key="14">
    <source>
        <dbReference type="Proteomes" id="UP000690515"/>
    </source>
</evidence>
<keyword evidence="6 10" id="KW-0067">ATP-binding</keyword>
<comment type="caution">
    <text evidence="13">The sequence shown here is derived from an EMBL/GenBank/DDBJ whole genome shotgun (WGS) entry which is preliminary data.</text>
</comment>
<keyword evidence="14" id="KW-1185">Reference proteome</keyword>
<evidence type="ECO:0000256" key="4">
    <source>
        <dbReference type="ARBA" id="ARBA00022598"/>
    </source>
</evidence>
<gene>
    <name evidence="13" type="ORF">KCG35_03155</name>
</gene>
<dbReference type="EMBL" id="JAGSOY010000004">
    <property type="protein sequence ID" value="MBU2710047.1"/>
    <property type="molecule type" value="Genomic_DNA"/>
</dbReference>
<dbReference type="PANTHER" id="PTHR43326">
    <property type="entry name" value="METHIONYL-TRNA SYNTHETASE"/>
    <property type="match status" value="1"/>
</dbReference>
<dbReference type="InterPro" id="IPR014758">
    <property type="entry name" value="Met-tRNA_synth"/>
</dbReference>
<dbReference type="EC" id="6.1.1.10" evidence="2"/>
<dbReference type="GO" id="GO:0004825">
    <property type="term" value="F:methionine-tRNA ligase activity"/>
    <property type="evidence" value="ECO:0007669"/>
    <property type="project" value="UniProtKB-EC"/>
</dbReference>
<dbReference type="InterPro" id="IPR009080">
    <property type="entry name" value="tRNAsynth_Ia_anticodon-bd"/>
</dbReference>
<feature type="domain" description="Methionyl-tRNA synthetase anticodon-binding" evidence="12">
    <location>
        <begin position="387"/>
        <end position="486"/>
    </location>
</feature>
<evidence type="ECO:0000256" key="8">
    <source>
        <dbReference type="ARBA" id="ARBA00023146"/>
    </source>
</evidence>
<dbReference type="SUPFAM" id="SSF47323">
    <property type="entry name" value="Anticodon-binding domain of a subclass of class I aminoacyl-tRNA synthetases"/>
    <property type="match status" value="1"/>
</dbReference>
<sequence>MTNIVTTPIFYVNGAPHLGHAYSGYLAGVYKRFHALVYDESCLLISGTDEHGQKILESVVRSKTDINQFIKDKVQAFKTLWPELGVQTDIFVRTTEEQHHDLIQSVWNKLVEKGDIYLGYYQGLYCLGCEQYYTNYELQDNCCPIHKTPVEIKSEETYLFRLDTYRKQLIAFYQHSPDFITPSHYSQAILDYLKQGPLEDLSVSRVNVSWGIKVPDHQEHTIYVWIDALFSYLTALKKAGYDPSVLTKTTHIIGKDILKFHAIYWPALLLAANLPLPKKLLVHGWWTINGQKISKSNPETLISPNDLSDKLTSDGLRYALFRQKKIARDGNIIINELIEVINADLVNNFANLVKRNHTIILKCFLGSIDSKFIDQSTLSNLSKLTIKHCEQAVKEIFYFYKTFNFYQATLSWKEALDHCNGYFHQRTPWKINKGKSNISVQETCLVISNLVRLLAIVAYPLIPSLTSQVLQELGEDITTLQWQSACDLRSITIKEAHSHFKRLAKEQ</sequence>